<dbReference type="RefSeq" id="WP_221258789.1">
    <property type="nucleotide sequence ID" value="NZ_AP024749.1"/>
</dbReference>
<sequence>MNWIFILITFVFYISAYFFNKRSKKKFNELKENEHSKFINFARNNWKEFRIDSKDIVVINFDTKIDKNSDAYYLIKEDETFYDYINKNPNGEELIDLSRTKILLQYKQDGKVVKKFSSIVDYDKTVVEFKIRLQDYVSVYLNNYSEDEYFVDLVFLKEEIDFSKFQK</sequence>
<keyword evidence="2" id="KW-1185">Reference proteome</keyword>
<proteinExistence type="predicted"/>
<protein>
    <submittedName>
        <fullName evidence="1">Uncharacterized protein</fullName>
    </submittedName>
</protein>
<reference evidence="1 2" key="1">
    <citation type="submission" date="2021-06" db="EMBL/GenBank/DDBJ databases">
        <title>Whole genome sequences of Flavobacterium sp. KK2020170 and assembly.</title>
        <authorList>
            <person name="Kitahara K."/>
            <person name="Miyoshi S."/>
            <person name="Uesaka K."/>
        </authorList>
    </citation>
    <scope>NUCLEOTIDE SEQUENCE [LARGE SCALE GENOMIC DNA]</scope>
    <source>
        <strain evidence="1 2">KK2020170</strain>
    </source>
</reference>
<accession>A0ABM7S080</accession>
<name>A0ABM7S080_9FLAO</name>
<evidence type="ECO:0000313" key="2">
    <source>
        <dbReference type="Proteomes" id="UP000825258"/>
    </source>
</evidence>
<gene>
    <name evidence="1" type="ORF">KK2020170_00190</name>
</gene>
<organism evidence="1 2">
    <name type="scientific">Flavobacterium okayamense</name>
    <dbReference type="NCBI Taxonomy" id="2830782"/>
    <lineage>
        <taxon>Bacteria</taxon>
        <taxon>Pseudomonadati</taxon>
        <taxon>Bacteroidota</taxon>
        <taxon>Flavobacteriia</taxon>
        <taxon>Flavobacteriales</taxon>
        <taxon>Flavobacteriaceae</taxon>
        <taxon>Flavobacterium</taxon>
    </lineage>
</organism>
<dbReference type="Proteomes" id="UP000825258">
    <property type="component" value="Chromosome"/>
</dbReference>
<evidence type="ECO:0000313" key="1">
    <source>
        <dbReference type="EMBL" id="BCY27151.1"/>
    </source>
</evidence>
<dbReference type="EMBL" id="AP024749">
    <property type="protein sequence ID" value="BCY27151.1"/>
    <property type="molecule type" value="Genomic_DNA"/>
</dbReference>